<dbReference type="Gene3D" id="3.40.50.790">
    <property type="match status" value="1"/>
</dbReference>
<keyword evidence="3" id="KW-1185">Reference proteome</keyword>
<dbReference type="AlphaFoldDB" id="A0A0D3ICG2"/>
<dbReference type="STRING" id="2903.R1BHV0"/>
<sequence length="267" mass="27751">MVTPKPSATLSKPKKAAKSVKSKAPAAPVAKEAKRQRAAPLSADAPVKKKKKGVSKKGEALCTHVARVGAAGDDGEGGGSLLSGDTPINLVVATKRMPKACRGAKGVCLIVKDPQRAVKDACAAEGVTAKVIGIDKLRKKCFLRARARYDFFAADEAVTPLLPKLLGNGFYKSNKLPLPMRLGRKEGLRDALQRAVGGAIVRPTFGTCSTVTVAATSMSPAAAAENVLAAVDAVAALLPGKWGNVQALHLRCPNSVALPIYNSLPMQ</sequence>
<accession>A0A0D3ICG2</accession>
<feature type="region of interest" description="Disordered" evidence="1">
    <location>
        <begin position="1"/>
        <end position="53"/>
    </location>
</feature>
<evidence type="ECO:0008006" key="4">
    <source>
        <dbReference type="Google" id="ProtNLM"/>
    </source>
</evidence>
<evidence type="ECO:0000256" key="1">
    <source>
        <dbReference type="SAM" id="MobiDB-lite"/>
    </source>
</evidence>
<dbReference type="Pfam" id="PF00687">
    <property type="entry name" value="Ribosomal_L1"/>
    <property type="match status" value="1"/>
</dbReference>
<dbReference type="InterPro" id="IPR028364">
    <property type="entry name" value="Ribosomal_uL1/biogenesis"/>
</dbReference>
<dbReference type="EnsemblProtists" id="EOD08947">
    <property type="protein sequence ID" value="EOD08947"/>
    <property type="gene ID" value="EMIHUDRAFT_248859"/>
</dbReference>
<dbReference type="OMA" id="ESFANIC"/>
<organism evidence="2 3">
    <name type="scientific">Emiliania huxleyi (strain CCMP1516)</name>
    <dbReference type="NCBI Taxonomy" id="280463"/>
    <lineage>
        <taxon>Eukaryota</taxon>
        <taxon>Haptista</taxon>
        <taxon>Haptophyta</taxon>
        <taxon>Prymnesiophyceae</taxon>
        <taxon>Isochrysidales</taxon>
        <taxon>Noelaerhabdaceae</taxon>
        <taxon>Emiliania</taxon>
    </lineage>
</organism>
<name>A0A0D3ICG2_EMIH1</name>
<dbReference type="HOGENOM" id="CLU_026457_4_0_1"/>
<dbReference type="eggNOG" id="KOG1685">
    <property type="taxonomic scope" value="Eukaryota"/>
</dbReference>
<dbReference type="PaxDb" id="2903-EOD08947"/>
<reference evidence="3" key="1">
    <citation type="journal article" date="2013" name="Nature">
        <title>Pan genome of the phytoplankton Emiliania underpins its global distribution.</title>
        <authorList>
            <person name="Read B.A."/>
            <person name="Kegel J."/>
            <person name="Klute M.J."/>
            <person name="Kuo A."/>
            <person name="Lefebvre S.C."/>
            <person name="Maumus F."/>
            <person name="Mayer C."/>
            <person name="Miller J."/>
            <person name="Monier A."/>
            <person name="Salamov A."/>
            <person name="Young J."/>
            <person name="Aguilar M."/>
            <person name="Claverie J.M."/>
            <person name="Frickenhaus S."/>
            <person name="Gonzalez K."/>
            <person name="Herman E.K."/>
            <person name="Lin Y.C."/>
            <person name="Napier J."/>
            <person name="Ogata H."/>
            <person name="Sarno A.F."/>
            <person name="Shmutz J."/>
            <person name="Schroeder D."/>
            <person name="de Vargas C."/>
            <person name="Verret F."/>
            <person name="von Dassow P."/>
            <person name="Valentin K."/>
            <person name="Van de Peer Y."/>
            <person name="Wheeler G."/>
            <person name="Dacks J.B."/>
            <person name="Delwiche C.F."/>
            <person name="Dyhrman S.T."/>
            <person name="Glockner G."/>
            <person name="John U."/>
            <person name="Richards T."/>
            <person name="Worden A.Z."/>
            <person name="Zhang X."/>
            <person name="Grigoriev I.V."/>
            <person name="Allen A.E."/>
            <person name="Bidle K."/>
            <person name="Borodovsky M."/>
            <person name="Bowler C."/>
            <person name="Brownlee C."/>
            <person name="Cock J.M."/>
            <person name="Elias M."/>
            <person name="Gladyshev V.N."/>
            <person name="Groth M."/>
            <person name="Guda C."/>
            <person name="Hadaegh A."/>
            <person name="Iglesias-Rodriguez M.D."/>
            <person name="Jenkins J."/>
            <person name="Jones B.M."/>
            <person name="Lawson T."/>
            <person name="Leese F."/>
            <person name="Lindquist E."/>
            <person name="Lobanov A."/>
            <person name="Lomsadze A."/>
            <person name="Malik S.B."/>
            <person name="Marsh M.E."/>
            <person name="Mackinder L."/>
            <person name="Mock T."/>
            <person name="Mueller-Roeber B."/>
            <person name="Pagarete A."/>
            <person name="Parker M."/>
            <person name="Probert I."/>
            <person name="Quesneville H."/>
            <person name="Raines C."/>
            <person name="Rensing S.A."/>
            <person name="Riano-Pachon D.M."/>
            <person name="Richier S."/>
            <person name="Rokitta S."/>
            <person name="Shiraiwa Y."/>
            <person name="Soanes D.M."/>
            <person name="van der Giezen M."/>
            <person name="Wahlund T.M."/>
            <person name="Williams B."/>
            <person name="Wilson W."/>
            <person name="Wolfe G."/>
            <person name="Wurch L.L."/>
        </authorList>
    </citation>
    <scope>NUCLEOTIDE SEQUENCE</scope>
</reference>
<evidence type="ECO:0000313" key="2">
    <source>
        <dbReference type="EnsemblProtists" id="EOD08947"/>
    </source>
</evidence>
<dbReference type="RefSeq" id="XP_005761376.1">
    <property type="nucleotide sequence ID" value="XM_005761319.1"/>
</dbReference>
<protein>
    <recommendedName>
        <fullName evidence="4">Ribosomal protein L1</fullName>
    </recommendedName>
</protein>
<evidence type="ECO:0000313" key="3">
    <source>
        <dbReference type="Proteomes" id="UP000013827"/>
    </source>
</evidence>
<dbReference type="GeneID" id="17255093"/>
<dbReference type="SUPFAM" id="SSF56808">
    <property type="entry name" value="Ribosomal protein L1"/>
    <property type="match status" value="1"/>
</dbReference>
<dbReference type="KEGG" id="ehx:EMIHUDRAFT_248859"/>
<reference evidence="2" key="2">
    <citation type="submission" date="2024-10" db="UniProtKB">
        <authorList>
            <consortium name="EnsemblProtists"/>
        </authorList>
    </citation>
    <scope>IDENTIFICATION</scope>
</reference>
<feature type="compositionally biased region" description="Basic residues" evidence="1">
    <location>
        <begin position="12"/>
        <end position="21"/>
    </location>
</feature>
<dbReference type="InterPro" id="IPR016095">
    <property type="entry name" value="Ribosomal_uL1_3-a/b-sand"/>
</dbReference>
<dbReference type="Proteomes" id="UP000013827">
    <property type="component" value="Unassembled WGS sequence"/>
</dbReference>
<feature type="compositionally biased region" description="Polar residues" evidence="1">
    <location>
        <begin position="1"/>
        <end position="10"/>
    </location>
</feature>
<dbReference type="InterPro" id="IPR023674">
    <property type="entry name" value="Ribosomal_uL1-like"/>
</dbReference>
<proteinExistence type="predicted"/>